<comment type="catalytic activity">
    <reaction evidence="7">
        <text>(S)-malate + NAD(+) = pyruvate + CO2 + NADH</text>
        <dbReference type="Rhea" id="RHEA:12653"/>
        <dbReference type="ChEBI" id="CHEBI:15361"/>
        <dbReference type="ChEBI" id="CHEBI:15589"/>
        <dbReference type="ChEBI" id="CHEBI:16526"/>
        <dbReference type="ChEBI" id="CHEBI:57540"/>
        <dbReference type="ChEBI" id="CHEBI:57945"/>
        <dbReference type="EC" id="1.1.1.38"/>
    </reaction>
</comment>
<dbReference type="Gene3D" id="3.40.50.10380">
    <property type="entry name" value="Malic enzyme, N-terminal domain"/>
    <property type="match status" value="1"/>
</dbReference>
<evidence type="ECO:0000256" key="4">
    <source>
        <dbReference type="ARBA" id="ARBA00023002"/>
    </source>
</evidence>
<dbReference type="GO" id="GO:0005829">
    <property type="term" value="C:cytosol"/>
    <property type="evidence" value="ECO:0007669"/>
    <property type="project" value="TreeGrafter"/>
</dbReference>
<feature type="binding site" evidence="10">
    <location>
        <position position="312"/>
    </location>
    <ligand>
        <name>a divalent metal cation</name>
        <dbReference type="ChEBI" id="CHEBI:60240"/>
    </ligand>
</feature>
<protein>
    <recommendedName>
        <fullName evidence="11">Malic enzyme</fullName>
    </recommendedName>
</protein>
<dbReference type="PANTHER" id="PTHR23406:SF34">
    <property type="entry name" value="NAD-DEPENDENT MALIC ENZYME, MITOCHONDRIAL"/>
    <property type="match status" value="1"/>
</dbReference>
<dbReference type="PANTHER" id="PTHR23406">
    <property type="entry name" value="MALIC ENZYME-RELATED"/>
    <property type="match status" value="1"/>
</dbReference>
<dbReference type="InterPro" id="IPR001891">
    <property type="entry name" value="Malic_OxRdtase"/>
</dbReference>
<feature type="domain" description="Malic enzyme N-terminal" evidence="13">
    <location>
        <begin position="122"/>
        <end position="303"/>
    </location>
</feature>
<dbReference type="FunFam" id="3.40.50.10380:FF:000001">
    <property type="entry name" value="NAD-dependent malic enzyme"/>
    <property type="match status" value="1"/>
</dbReference>
<dbReference type="InterPro" id="IPR036291">
    <property type="entry name" value="NAD(P)-bd_dom_sf"/>
</dbReference>
<dbReference type="GO" id="GO:0051287">
    <property type="term" value="F:NAD binding"/>
    <property type="evidence" value="ECO:0007669"/>
    <property type="project" value="InterPro"/>
</dbReference>
<feature type="binding site" evidence="9">
    <location>
        <position position="505"/>
    </location>
    <ligand>
        <name>(S)-malate</name>
        <dbReference type="ChEBI" id="CHEBI:15589"/>
    </ligand>
</feature>
<dbReference type="FunFam" id="3.40.50.720:FF:000055">
    <property type="entry name" value="NAD-dependent malic enzyme"/>
    <property type="match status" value="1"/>
</dbReference>
<keyword evidence="3 10" id="KW-0479">Metal-binding</keyword>
<gene>
    <name evidence="14" type="ORF">QBC46DRAFT_392568</name>
</gene>
<dbReference type="InterPro" id="IPR012302">
    <property type="entry name" value="Malic_NAD-bd"/>
</dbReference>
<dbReference type="PRINTS" id="PR00072">
    <property type="entry name" value="MALOXRDTASE"/>
</dbReference>
<evidence type="ECO:0000256" key="2">
    <source>
        <dbReference type="ARBA" id="ARBA00008785"/>
    </source>
</evidence>
<keyword evidence="15" id="KW-1185">Reference proteome</keyword>
<dbReference type="NCBIfam" id="NF010052">
    <property type="entry name" value="PRK13529.1"/>
    <property type="match status" value="1"/>
</dbReference>
<evidence type="ECO:0000313" key="14">
    <source>
        <dbReference type="EMBL" id="KAK3937527.1"/>
    </source>
</evidence>
<dbReference type="SUPFAM" id="SSF53223">
    <property type="entry name" value="Aminoacid dehydrogenase-like, N-terminal domain"/>
    <property type="match status" value="1"/>
</dbReference>
<dbReference type="InterPro" id="IPR046346">
    <property type="entry name" value="Aminoacid_DH-like_N_sf"/>
</dbReference>
<comment type="catalytic activity">
    <reaction evidence="6">
        <text>oxaloacetate + H(+) = pyruvate + CO2</text>
        <dbReference type="Rhea" id="RHEA:15641"/>
        <dbReference type="ChEBI" id="CHEBI:15361"/>
        <dbReference type="ChEBI" id="CHEBI:15378"/>
        <dbReference type="ChEBI" id="CHEBI:16452"/>
        <dbReference type="ChEBI" id="CHEBI:16526"/>
        <dbReference type="EC" id="1.1.1.38"/>
    </reaction>
</comment>
<evidence type="ECO:0000256" key="10">
    <source>
        <dbReference type="PIRSR" id="PIRSR000106-3"/>
    </source>
</evidence>
<dbReference type="CDD" id="cd05312">
    <property type="entry name" value="NAD_bind_1_malic_enz"/>
    <property type="match status" value="1"/>
</dbReference>
<dbReference type="GO" id="GO:0005739">
    <property type="term" value="C:mitochondrion"/>
    <property type="evidence" value="ECO:0007669"/>
    <property type="project" value="TreeGrafter"/>
</dbReference>
<dbReference type="Proteomes" id="UP001303473">
    <property type="component" value="Unassembled WGS sequence"/>
</dbReference>
<dbReference type="SMART" id="SM01274">
    <property type="entry name" value="malic"/>
    <property type="match status" value="1"/>
</dbReference>
<dbReference type="InterPro" id="IPR037062">
    <property type="entry name" value="Malic_N_dom_sf"/>
</dbReference>
<organism evidence="14 15">
    <name type="scientific">Diplogelasinospora grovesii</name>
    <dbReference type="NCBI Taxonomy" id="303347"/>
    <lineage>
        <taxon>Eukaryota</taxon>
        <taxon>Fungi</taxon>
        <taxon>Dikarya</taxon>
        <taxon>Ascomycota</taxon>
        <taxon>Pezizomycotina</taxon>
        <taxon>Sordariomycetes</taxon>
        <taxon>Sordariomycetidae</taxon>
        <taxon>Sordariales</taxon>
        <taxon>Diplogelasinosporaceae</taxon>
        <taxon>Diplogelasinospora</taxon>
    </lineage>
</organism>
<dbReference type="EMBL" id="MU853852">
    <property type="protein sequence ID" value="KAK3937527.1"/>
    <property type="molecule type" value="Genomic_DNA"/>
</dbReference>
<dbReference type="AlphaFoldDB" id="A0AAN6N504"/>
<dbReference type="InterPro" id="IPR015884">
    <property type="entry name" value="Malic_enzyme_CS"/>
</dbReference>
<evidence type="ECO:0000259" key="12">
    <source>
        <dbReference type="SMART" id="SM00919"/>
    </source>
</evidence>
<feature type="active site" description="Proton donor" evidence="8">
    <location>
        <position position="145"/>
    </location>
</feature>
<comment type="cofactor">
    <cofactor evidence="1">
        <name>Mn(2+)</name>
        <dbReference type="ChEBI" id="CHEBI:29035"/>
    </cofactor>
</comment>
<dbReference type="InterPro" id="IPR012301">
    <property type="entry name" value="Malic_N_dom"/>
</dbReference>
<comment type="similarity">
    <text evidence="2 11">Belongs to the malic enzymes family.</text>
</comment>
<dbReference type="SUPFAM" id="SSF51735">
    <property type="entry name" value="NAD(P)-binding Rossmann-fold domains"/>
    <property type="match status" value="1"/>
</dbReference>
<dbReference type="PIRSF" id="PIRSF000106">
    <property type="entry name" value="ME"/>
    <property type="match status" value="1"/>
</dbReference>
<accession>A0AAN6N504</accession>
<dbReference type="GO" id="GO:0006108">
    <property type="term" value="P:malate metabolic process"/>
    <property type="evidence" value="ECO:0007669"/>
    <property type="project" value="TreeGrafter"/>
</dbReference>
<dbReference type="Pfam" id="PF03949">
    <property type="entry name" value="Malic_M"/>
    <property type="match status" value="1"/>
</dbReference>
<keyword evidence="4 11" id="KW-0560">Oxidoreductase</keyword>
<dbReference type="SMART" id="SM00919">
    <property type="entry name" value="Malic_M"/>
    <property type="match status" value="1"/>
</dbReference>
<dbReference type="GO" id="GO:0046872">
    <property type="term" value="F:metal ion binding"/>
    <property type="evidence" value="ECO:0007669"/>
    <property type="project" value="UniProtKB-KW"/>
</dbReference>
<feature type="binding site" evidence="9">
    <location>
        <position position="455"/>
    </location>
    <ligand>
        <name>(S)-malate</name>
        <dbReference type="ChEBI" id="CHEBI:15589"/>
    </ligand>
</feature>
<dbReference type="Gene3D" id="3.40.50.720">
    <property type="entry name" value="NAD(P)-binding Rossmann-like Domain"/>
    <property type="match status" value="1"/>
</dbReference>
<comment type="cofactor">
    <cofactor evidence="10">
        <name>Mg(2+)</name>
        <dbReference type="ChEBI" id="CHEBI:18420"/>
    </cofactor>
    <cofactor evidence="10">
        <name>Mn(2+)</name>
        <dbReference type="ChEBI" id="CHEBI:29035"/>
    </cofactor>
    <text evidence="10">Divalent metal cations. Prefers magnesium or manganese.</text>
</comment>
<dbReference type="Pfam" id="PF00390">
    <property type="entry name" value="malic"/>
    <property type="match status" value="1"/>
</dbReference>
<keyword evidence="5" id="KW-0520">NAD</keyword>
<sequence length="635" mass="70312">MASRPKLSILSKFLRLRPGSPSLRFVRRLSTTMPNDKQSKFGHLPLSTSGPLECALKGSVLLNRPYFNKGSAFTKEERRAFELSGLLPQSVQTLEQQVQRAYQQYSTRPDDLAKNTFLTSMKEQNEVLYFKLLYDHLEEMFSVVYTPTEGDAIQNFSRLFRRPEGVFLNINDVDRVYHDLSVWGTADDIDYIVVTDGEEILGIGDQGCGGILISVAKLALTTLCAGIHPNRVLPVVLDCGTDNEELLNDPLYLGLREKRVRGEKYDNFVDTFVKSARKLYPKAYIHFEDFGLLNARRLLDKYRPSIPCFNDDVQGTGCVTLAAIMAASHITKQKLSDLRLVVFGAGTAGVGIADQVRDAIAAEGGISKEEAAKQIWLIDKPGLLTTETPLNAAQKSFARPKEEWNNKKTDLLGVVKEVHPDVLIGTSTVPKSFTEEIVRAMAEHVDRPIILPLSNPTRLHEAVPEDLLKWTDGRALIATGSPFKPVKGPWGKDGKEVEIEVAECNNSVVFPGIGLGSVLSRASRVTDKMLVAAVEGVAELGPALKDETAPLLPGVDVVRDVSVRVARKVIQAAVKEDVATEKDIPTDEADLDEWIREQMWNPVYRPLKYVKMEGASRQARGEMRVVGSLARSDTL</sequence>
<evidence type="ECO:0000256" key="8">
    <source>
        <dbReference type="PIRSR" id="PIRSR000106-1"/>
    </source>
</evidence>
<name>A0AAN6N504_9PEZI</name>
<proteinExistence type="inferred from homology"/>
<comment type="caution">
    <text evidence="14">The sequence shown here is derived from an EMBL/GenBank/DDBJ whole genome shotgun (WGS) entry which is preliminary data.</text>
</comment>
<feature type="binding site" evidence="10">
    <location>
        <position position="289"/>
    </location>
    <ligand>
        <name>a divalent metal cation</name>
        <dbReference type="ChEBI" id="CHEBI:60240"/>
    </ligand>
</feature>
<evidence type="ECO:0000256" key="1">
    <source>
        <dbReference type="ARBA" id="ARBA00001936"/>
    </source>
</evidence>
<dbReference type="PROSITE" id="PS00331">
    <property type="entry name" value="MALIC_ENZYMES"/>
    <property type="match status" value="1"/>
</dbReference>
<evidence type="ECO:0000259" key="13">
    <source>
        <dbReference type="SMART" id="SM01274"/>
    </source>
</evidence>
<feature type="active site" description="Proton acceptor" evidence="8">
    <location>
        <position position="217"/>
    </location>
</feature>
<feature type="domain" description="Malic enzyme NAD-binding" evidence="12">
    <location>
        <begin position="313"/>
        <end position="574"/>
    </location>
</feature>
<evidence type="ECO:0000313" key="15">
    <source>
        <dbReference type="Proteomes" id="UP001303473"/>
    </source>
</evidence>
<dbReference type="GO" id="GO:0004471">
    <property type="term" value="F:malate dehydrogenase (decarboxylating) (NAD+) activity"/>
    <property type="evidence" value="ECO:0007669"/>
    <property type="project" value="TreeGrafter"/>
</dbReference>
<feature type="binding site" evidence="10">
    <location>
        <position position="288"/>
    </location>
    <ligand>
        <name>a divalent metal cation</name>
        <dbReference type="ChEBI" id="CHEBI:60240"/>
    </ligand>
</feature>
<evidence type="ECO:0000256" key="9">
    <source>
        <dbReference type="PIRSR" id="PIRSR000106-2"/>
    </source>
</evidence>
<evidence type="ECO:0000256" key="7">
    <source>
        <dbReference type="ARBA" id="ARBA00052591"/>
    </source>
</evidence>
<evidence type="ECO:0000256" key="3">
    <source>
        <dbReference type="ARBA" id="ARBA00022723"/>
    </source>
</evidence>
<reference evidence="15" key="1">
    <citation type="journal article" date="2023" name="Mol. Phylogenet. Evol.">
        <title>Genome-scale phylogeny and comparative genomics of the fungal order Sordariales.</title>
        <authorList>
            <person name="Hensen N."/>
            <person name="Bonometti L."/>
            <person name="Westerberg I."/>
            <person name="Brannstrom I.O."/>
            <person name="Guillou S."/>
            <person name="Cros-Aarteil S."/>
            <person name="Calhoun S."/>
            <person name="Haridas S."/>
            <person name="Kuo A."/>
            <person name="Mondo S."/>
            <person name="Pangilinan J."/>
            <person name="Riley R."/>
            <person name="LaButti K."/>
            <person name="Andreopoulos B."/>
            <person name="Lipzen A."/>
            <person name="Chen C."/>
            <person name="Yan M."/>
            <person name="Daum C."/>
            <person name="Ng V."/>
            <person name="Clum A."/>
            <person name="Steindorff A."/>
            <person name="Ohm R.A."/>
            <person name="Martin F."/>
            <person name="Silar P."/>
            <person name="Natvig D.O."/>
            <person name="Lalanne C."/>
            <person name="Gautier V."/>
            <person name="Ament-Velasquez S.L."/>
            <person name="Kruys A."/>
            <person name="Hutchinson M.I."/>
            <person name="Powell A.J."/>
            <person name="Barry K."/>
            <person name="Miller A.N."/>
            <person name="Grigoriev I.V."/>
            <person name="Debuchy R."/>
            <person name="Gladieux P."/>
            <person name="Hiltunen Thoren M."/>
            <person name="Johannesson H."/>
        </authorList>
    </citation>
    <scope>NUCLEOTIDE SEQUENCE [LARGE SCALE GENOMIC DNA]</scope>
    <source>
        <strain evidence="15">CBS 340.73</strain>
    </source>
</reference>
<evidence type="ECO:0000256" key="6">
    <source>
        <dbReference type="ARBA" id="ARBA00050168"/>
    </source>
</evidence>
<evidence type="ECO:0000256" key="5">
    <source>
        <dbReference type="ARBA" id="ARBA00023027"/>
    </source>
</evidence>
<evidence type="ECO:0000256" key="11">
    <source>
        <dbReference type="RuleBase" id="RU003426"/>
    </source>
</evidence>